<comment type="function">
    <text evidence="7">Functions as a peptidoglycan terminase that cleaves nascent peptidoglycan strands endolytically to terminate their elongation.</text>
</comment>
<dbReference type="Gene3D" id="3.30.1490.480">
    <property type="entry name" value="Endolytic murein transglycosylase"/>
    <property type="match status" value="1"/>
</dbReference>
<proteinExistence type="inferred from homology"/>
<dbReference type="GO" id="GO:0009252">
    <property type="term" value="P:peptidoglycan biosynthetic process"/>
    <property type="evidence" value="ECO:0007669"/>
    <property type="project" value="UniProtKB-UniRule"/>
</dbReference>
<reference evidence="9 10" key="1">
    <citation type="journal article" date="2016" name="Nat. Commun.">
        <title>Thousands of microbial genomes shed light on interconnected biogeochemical processes in an aquifer system.</title>
        <authorList>
            <person name="Anantharaman K."/>
            <person name="Brown C.T."/>
            <person name="Hug L.A."/>
            <person name="Sharon I."/>
            <person name="Castelle C.J."/>
            <person name="Probst A.J."/>
            <person name="Thomas B.C."/>
            <person name="Singh A."/>
            <person name="Wilkins M.J."/>
            <person name="Karaoz U."/>
            <person name="Brodie E.L."/>
            <person name="Williams K.H."/>
            <person name="Hubbard S.S."/>
            <person name="Banfield J.F."/>
        </authorList>
    </citation>
    <scope>NUCLEOTIDE SEQUENCE [LARGE SCALE GENOMIC DNA]</scope>
</reference>
<evidence type="ECO:0000256" key="2">
    <source>
        <dbReference type="ARBA" id="ARBA00022692"/>
    </source>
</evidence>
<dbReference type="InterPro" id="IPR003770">
    <property type="entry name" value="MLTG-like"/>
</dbReference>
<dbReference type="AlphaFoldDB" id="A0A1F6FGU9"/>
<dbReference type="GO" id="GO:0071555">
    <property type="term" value="P:cell wall organization"/>
    <property type="evidence" value="ECO:0007669"/>
    <property type="project" value="UniProtKB-KW"/>
</dbReference>
<dbReference type="GO" id="GO:0008932">
    <property type="term" value="F:lytic endotransglycosylase activity"/>
    <property type="evidence" value="ECO:0007669"/>
    <property type="project" value="UniProtKB-UniRule"/>
</dbReference>
<keyword evidence="1 7" id="KW-1003">Cell membrane</keyword>
<evidence type="ECO:0000256" key="8">
    <source>
        <dbReference type="SAM" id="MobiDB-lite"/>
    </source>
</evidence>
<evidence type="ECO:0000256" key="1">
    <source>
        <dbReference type="ARBA" id="ARBA00022475"/>
    </source>
</evidence>
<evidence type="ECO:0000256" key="5">
    <source>
        <dbReference type="ARBA" id="ARBA00023239"/>
    </source>
</evidence>
<evidence type="ECO:0000256" key="3">
    <source>
        <dbReference type="ARBA" id="ARBA00022989"/>
    </source>
</evidence>
<keyword evidence="2 7" id="KW-0812">Transmembrane</keyword>
<dbReference type="PANTHER" id="PTHR30518">
    <property type="entry name" value="ENDOLYTIC MUREIN TRANSGLYCOSYLASE"/>
    <property type="match status" value="1"/>
</dbReference>
<evidence type="ECO:0000256" key="4">
    <source>
        <dbReference type="ARBA" id="ARBA00023136"/>
    </source>
</evidence>
<evidence type="ECO:0000313" key="9">
    <source>
        <dbReference type="EMBL" id="OGG85087.1"/>
    </source>
</evidence>
<dbReference type="EMBL" id="MFMM01000001">
    <property type="protein sequence ID" value="OGG85087.1"/>
    <property type="molecule type" value="Genomic_DNA"/>
</dbReference>
<dbReference type="EC" id="4.2.2.29" evidence="7"/>
<dbReference type="Proteomes" id="UP000177325">
    <property type="component" value="Unassembled WGS sequence"/>
</dbReference>
<accession>A0A1F6FGU9</accession>
<dbReference type="HAMAP" id="MF_02065">
    <property type="entry name" value="MltG"/>
    <property type="match status" value="1"/>
</dbReference>
<keyword evidence="4 7" id="KW-0472">Membrane</keyword>
<gene>
    <name evidence="7" type="primary">mltG</name>
    <name evidence="9" type="ORF">A3G90_03435</name>
</gene>
<comment type="caution">
    <text evidence="9">The sequence shown here is derived from an EMBL/GenBank/DDBJ whole genome shotgun (WGS) entry which is preliminary data.</text>
</comment>
<dbReference type="PANTHER" id="PTHR30518:SF2">
    <property type="entry name" value="ENDOLYTIC MUREIN TRANSGLYCOSYLASE"/>
    <property type="match status" value="1"/>
</dbReference>
<comment type="catalytic activity">
    <reaction evidence="7">
        <text>a peptidoglycan chain = a peptidoglycan chain with N-acetyl-1,6-anhydromuramyl-[peptide] at the reducing end + a peptidoglycan chain with N-acetylglucosamine at the non-reducing end.</text>
        <dbReference type="EC" id="4.2.2.29"/>
    </reaction>
</comment>
<feature type="site" description="Important for catalytic activity" evidence="7">
    <location>
        <position position="233"/>
    </location>
</feature>
<dbReference type="Pfam" id="PF02618">
    <property type="entry name" value="YceG"/>
    <property type="match status" value="1"/>
</dbReference>
<protein>
    <recommendedName>
        <fullName evidence="7">Endolytic murein transglycosylase</fullName>
        <ecNumber evidence="7">4.2.2.29</ecNumber>
    </recommendedName>
    <alternativeName>
        <fullName evidence="7">Peptidoglycan lytic transglycosylase</fullName>
    </alternativeName>
    <alternativeName>
        <fullName evidence="7">Peptidoglycan polymerization terminase</fullName>
    </alternativeName>
</protein>
<keyword evidence="5 7" id="KW-0456">Lyase</keyword>
<dbReference type="GO" id="GO:0005886">
    <property type="term" value="C:plasma membrane"/>
    <property type="evidence" value="ECO:0007669"/>
    <property type="project" value="UniProtKB-SubCell"/>
</dbReference>
<name>A0A1F6FGU9_9BACT</name>
<feature type="compositionally biased region" description="Polar residues" evidence="8">
    <location>
        <begin position="13"/>
        <end position="23"/>
    </location>
</feature>
<feature type="transmembrane region" description="Helical" evidence="7">
    <location>
        <begin position="33"/>
        <end position="52"/>
    </location>
</feature>
<evidence type="ECO:0000313" key="10">
    <source>
        <dbReference type="Proteomes" id="UP000177325"/>
    </source>
</evidence>
<keyword evidence="6 7" id="KW-0961">Cell wall biogenesis/degradation</keyword>
<evidence type="ECO:0000256" key="7">
    <source>
        <dbReference type="HAMAP-Rule" id="MF_02065"/>
    </source>
</evidence>
<dbReference type="STRING" id="1798525.A3G90_03435"/>
<evidence type="ECO:0000256" key="6">
    <source>
        <dbReference type="ARBA" id="ARBA00023316"/>
    </source>
</evidence>
<keyword evidence="3 7" id="KW-1133">Transmembrane helix</keyword>
<comment type="subcellular location">
    <subcellularLocation>
        <location evidence="7">Cell membrane</location>
        <topology evidence="7">Single-pass membrane protein</topology>
    </subcellularLocation>
</comment>
<comment type="similarity">
    <text evidence="7">Belongs to the transglycosylase MltG family.</text>
</comment>
<sequence>MPEEPNSFDDNYLNDSLSSTSEPNSKRGPLIKVFTYLVLFIGVLASIGLYLFSYLQTPPSGFVDGATFVVEPGSPTRLIVKDLKEGGFVRSELVTLMVLRLKFYGESLKAGTYTFTEPLSVPTLLEYLIAGEPKSDLLRLTFIEGESAVSYGRRAAAVIPGFDAAAFVDQALLYEGKLFPETYLVPKDFTPVQLLTVLLETFEKNTANLADAITKSEFTLEEIIILASIVEREANNEESMRLVSGILQNRLDIGMALQVDASMEYVLDKPLSELTPEDLELDTPYNTYLYPGLPPTAIGNPGLLAIDAVLNPTPSPYFFYVTGTDGNFYYAEDFEAHKANIERHLR</sequence>
<organism evidence="9 10">
    <name type="scientific">Candidatus Kaiserbacteria bacterium RIFCSPLOWO2_12_FULL_45_26</name>
    <dbReference type="NCBI Taxonomy" id="1798525"/>
    <lineage>
        <taxon>Bacteria</taxon>
        <taxon>Candidatus Kaiseribacteriota</taxon>
    </lineage>
</organism>
<dbReference type="NCBIfam" id="TIGR00247">
    <property type="entry name" value="endolytic transglycosylase MltG"/>
    <property type="match status" value="1"/>
</dbReference>
<feature type="region of interest" description="Disordered" evidence="8">
    <location>
        <begin position="1"/>
        <end position="25"/>
    </location>
</feature>